<dbReference type="InterPro" id="IPR058031">
    <property type="entry name" value="AAA_lid_NorR"/>
</dbReference>
<dbReference type="SMART" id="SM00382">
    <property type="entry name" value="AAA"/>
    <property type="match status" value="1"/>
</dbReference>
<dbReference type="InterPro" id="IPR011006">
    <property type="entry name" value="CheY-like_superfamily"/>
</dbReference>
<dbReference type="InterPro" id="IPR002197">
    <property type="entry name" value="HTH_Fis"/>
</dbReference>
<dbReference type="Proteomes" id="UP001165427">
    <property type="component" value="Unassembled WGS sequence"/>
</dbReference>
<name>A0AA41R3V9_9BACT</name>
<dbReference type="GO" id="GO:0005524">
    <property type="term" value="F:ATP binding"/>
    <property type="evidence" value="ECO:0007669"/>
    <property type="project" value="UniProtKB-KW"/>
</dbReference>
<evidence type="ECO:0000256" key="5">
    <source>
        <dbReference type="ARBA" id="ARBA00023163"/>
    </source>
</evidence>
<dbReference type="SMART" id="SM00448">
    <property type="entry name" value="REC"/>
    <property type="match status" value="1"/>
</dbReference>
<dbReference type="PROSITE" id="PS00676">
    <property type="entry name" value="SIGMA54_INTERACT_2"/>
    <property type="match status" value="1"/>
</dbReference>
<accession>A0AA41R3V9</accession>
<evidence type="ECO:0000256" key="6">
    <source>
        <dbReference type="PROSITE-ProRule" id="PRU00169"/>
    </source>
</evidence>
<keyword evidence="1" id="KW-0547">Nucleotide-binding</keyword>
<gene>
    <name evidence="9" type="ORF">MRX98_11130</name>
</gene>
<evidence type="ECO:0000256" key="1">
    <source>
        <dbReference type="ARBA" id="ARBA00022741"/>
    </source>
</evidence>
<dbReference type="Pfam" id="PF02954">
    <property type="entry name" value="HTH_8"/>
    <property type="match status" value="1"/>
</dbReference>
<dbReference type="Pfam" id="PF00158">
    <property type="entry name" value="Sigma54_activat"/>
    <property type="match status" value="1"/>
</dbReference>
<keyword evidence="5" id="KW-0804">Transcription</keyword>
<dbReference type="Gene3D" id="3.40.50.300">
    <property type="entry name" value="P-loop containing nucleotide triphosphate hydrolases"/>
    <property type="match status" value="1"/>
</dbReference>
<dbReference type="InterPro" id="IPR002078">
    <property type="entry name" value="Sigma_54_int"/>
</dbReference>
<comment type="caution">
    <text evidence="9">The sequence shown here is derived from an EMBL/GenBank/DDBJ whole genome shotgun (WGS) entry which is preliminary data.</text>
</comment>
<dbReference type="RefSeq" id="WP_246907422.1">
    <property type="nucleotide sequence ID" value="NZ_JALJRB010000010.1"/>
</dbReference>
<dbReference type="FunFam" id="3.40.50.300:FF:000006">
    <property type="entry name" value="DNA-binding transcriptional regulator NtrC"/>
    <property type="match status" value="1"/>
</dbReference>
<dbReference type="Pfam" id="PF00072">
    <property type="entry name" value="Response_reg"/>
    <property type="match status" value="1"/>
</dbReference>
<reference evidence="9" key="1">
    <citation type="submission" date="2022-04" db="EMBL/GenBank/DDBJ databases">
        <title>Desulfatitalea alkaliphila sp. nov., a novel anaerobic sulfate-reducing bacterium isolated from terrestrial mud volcano, Taman Peninsula, Russia.</title>
        <authorList>
            <person name="Khomyakova M.A."/>
            <person name="Merkel A.Y."/>
            <person name="Slobodkin A.I."/>
        </authorList>
    </citation>
    <scope>NUCLEOTIDE SEQUENCE</scope>
    <source>
        <strain evidence="9">M08but</strain>
    </source>
</reference>
<dbReference type="GO" id="GO:0006355">
    <property type="term" value="P:regulation of DNA-templated transcription"/>
    <property type="evidence" value="ECO:0007669"/>
    <property type="project" value="InterPro"/>
</dbReference>
<organism evidence="9 10">
    <name type="scientific">Desulfatitalea alkaliphila</name>
    <dbReference type="NCBI Taxonomy" id="2929485"/>
    <lineage>
        <taxon>Bacteria</taxon>
        <taxon>Pseudomonadati</taxon>
        <taxon>Thermodesulfobacteriota</taxon>
        <taxon>Desulfobacteria</taxon>
        <taxon>Desulfobacterales</taxon>
        <taxon>Desulfosarcinaceae</taxon>
        <taxon>Desulfatitalea</taxon>
    </lineage>
</organism>
<evidence type="ECO:0000259" key="7">
    <source>
        <dbReference type="PROSITE" id="PS50045"/>
    </source>
</evidence>
<dbReference type="PRINTS" id="PR01590">
    <property type="entry name" value="HTHFIS"/>
</dbReference>
<keyword evidence="3" id="KW-0805">Transcription regulation</keyword>
<dbReference type="EMBL" id="JALJRB010000010">
    <property type="protein sequence ID" value="MCJ8501126.1"/>
    <property type="molecule type" value="Genomic_DNA"/>
</dbReference>
<dbReference type="InterPro" id="IPR027417">
    <property type="entry name" value="P-loop_NTPase"/>
</dbReference>
<dbReference type="SUPFAM" id="SSF52172">
    <property type="entry name" value="CheY-like"/>
    <property type="match status" value="1"/>
</dbReference>
<dbReference type="CDD" id="cd00009">
    <property type="entry name" value="AAA"/>
    <property type="match status" value="1"/>
</dbReference>
<evidence type="ECO:0000256" key="2">
    <source>
        <dbReference type="ARBA" id="ARBA00022840"/>
    </source>
</evidence>
<dbReference type="Gene3D" id="1.10.10.60">
    <property type="entry name" value="Homeodomain-like"/>
    <property type="match status" value="1"/>
</dbReference>
<dbReference type="SUPFAM" id="SSF46689">
    <property type="entry name" value="Homeodomain-like"/>
    <property type="match status" value="1"/>
</dbReference>
<evidence type="ECO:0000256" key="3">
    <source>
        <dbReference type="ARBA" id="ARBA00023015"/>
    </source>
</evidence>
<dbReference type="InterPro" id="IPR001789">
    <property type="entry name" value="Sig_transdc_resp-reg_receiver"/>
</dbReference>
<protein>
    <submittedName>
        <fullName evidence="9">Sigma-54 dependent transcriptional regulator</fullName>
    </submittedName>
</protein>
<dbReference type="Gene3D" id="1.10.8.60">
    <property type="match status" value="1"/>
</dbReference>
<sequence length="447" mass="49143">MVGAEDFDFDPGRFNILVVDDAADAREVIQAHLEEEGYGVQTCSGVDQALQILAESAFDIIITDLRMPKAGGLEMVRHVRQHLPDAEVMMVTGYPSIEGAVEALKTGAEHYLAKPFTDSELLAAVAVVVRKLIRKRMAHDTTPPAASHGIVGASAEMQKVFRLIDKAGVADANVHISGESGTGKELVARAIHYAGARRSAPFVSVNCTAVPENLIESELFGYVKGAFTGAGNARTGFFEIAHGGTLFLDEIGDASLAMQAKLLRAIQEKTIYRVGSSRPIQIDTRLICATNKKLLQLIDKGLFREDLYYRINVIDIPLPPLRERGDDLFLLIKHFHAKFGKQMAGQAPRFSDAALRRLKSYAWPGNVRELENLVQKLLLMAEGPTIDVADLPPVMKSRRAPVGRLDRSLAEVEAEYIQKVLESVRGNKTRAAEILKINRKTLREKLK</sequence>
<keyword evidence="10" id="KW-1185">Reference proteome</keyword>
<dbReference type="GO" id="GO:0043565">
    <property type="term" value="F:sequence-specific DNA binding"/>
    <property type="evidence" value="ECO:0007669"/>
    <property type="project" value="InterPro"/>
</dbReference>
<evidence type="ECO:0000259" key="8">
    <source>
        <dbReference type="PROSITE" id="PS50110"/>
    </source>
</evidence>
<keyword evidence="6" id="KW-0597">Phosphoprotein</keyword>
<feature type="domain" description="Sigma-54 factor interaction" evidence="7">
    <location>
        <begin position="150"/>
        <end position="379"/>
    </location>
</feature>
<dbReference type="InterPro" id="IPR025944">
    <property type="entry name" value="Sigma_54_int_dom_CS"/>
</dbReference>
<dbReference type="GO" id="GO:0000160">
    <property type="term" value="P:phosphorelay signal transduction system"/>
    <property type="evidence" value="ECO:0007669"/>
    <property type="project" value="InterPro"/>
</dbReference>
<dbReference type="AlphaFoldDB" id="A0AA41R3V9"/>
<dbReference type="Pfam" id="PF25601">
    <property type="entry name" value="AAA_lid_14"/>
    <property type="match status" value="1"/>
</dbReference>
<feature type="domain" description="Response regulatory" evidence="8">
    <location>
        <begin position="15"/>
        <end position="129"/>
    </location>
</feature>
<dbReference type="InterPro" id="IPR009057">
    <property type="entry name" value="Homeodomain-like_sf"/>
</dbReference>
<feature type="modified residue" description="4-aspartylphosphate" evidence="6">
    <location>
        <position position="64"/>
    </location>
</feature>
<dbReference type="Gene3D" id="3.40.50.2300">
    <property type="match status" value="1"/>
</dbReference>
<dbReference type="PROSITE" id="PS50045">
    <property type="entry name" value="SIGMA54_INTERACT_4"/>
    <property type="match status" value="1"/>
</dbReference>
<dbReference type="PANTHER" id="PTHR32071">
    <property type="entry name" value="TRANSCRIPTIONAL REGULATORY PROTEIN"/>
    <property type="match status" value="1"/>
</dbReference>
<keyword evidence="4" id="KW-0238">DNA-binding</keyword>
<proteinExistence type="predicted"/>
<dbReference type="PROSITE" id="PS50110">
    <property type="entry name" value="RESPONSE_REGULATORY"/>
    <property type="match status" value="1"/>
</dbReference>
<dbReference type="SUPFAM" id="SSF52540">
    <property type="entry name" value="P-loop containing nucleoside triphosphate hydrolases"/>
    <property type="match status" value="1"/>
</dbReference>
<evidence type="ECO:0000256" key="4">
    <source>
        <dbReference type="ARBA" id="ARBA00023125"/>
    </source>
</evidence>
<evidence type="ECO:0000313" key="10">
    <source>
        <dbReference type="Proteomes" id="UP001165427"/>
    </source>
</evidence>
<evidence type="ECO:0000313" key="9">
    <source>
        <dbReference type="EMBL" id="MCJ8501126.1"/>
    </source>
</evidence>
<dbReference type="InterPro" id="IPR003593">
    <property type="entry name" value="AAA+_ATPase"/>
</dbReference>
<dbReference type="InterPro" id="IPR025943">
    <property type="entry name" value="Sigma_54_int_dom_ATP-bd_2"/>
</dbReference>
<keyword evidence="2" id="KW-0067">ATP-binding</keyword>
<dbReference type="PROSITE" id="PS00688">
    <property type="entry name" value="SIGMA54_INTERACT_3"/>
    <property type="match status" value="1"/>
</dbReference>